<reference evidence="2" key="1">
    <citation type="submission" date="2022-11" db="EMBL/GenBank/DDBJ databases">
        <title>Marinomonas sp. nov., isolated from marine algae.</title>
        <authorList>
            <person name="Choi D.G."/>
            <person name="Kim J.M."/>
            <person name="Lee J.K."/>
            <person name="Baek J.H."/>
            <person name="Jeon C.O."/>
        </authorList>
    </citation>
    <scope>NUCLEOTIDE SEQUENCE</scope>
    <source>
        <strain evidence="2">KJ51-3</strain>
    </source>
</reference>
<dbReference type="RefSeq" id="WP_265218356.1">
    <property type="nucleotide sequence ID" value="NZ_JAPEUL010000007.1"/>
</dbReference>
<keyword evidence="1" id="KW-0732">Signal</keyword>
<dbReference type="PANTHER" id="PTHR30158">
    <property type="entry name" value="ACRA/E-RELATED COMPONENT OF DRUG EFFLUX TRANSPORTER"/>
    <property type="match status" value="1"/>
</dbReference>
<dbReference type="PROSITE" id="PS51257">
    <property type="entry name" value="PROKAR_LIPOPROTEIN"/>
    <property type="match status" value="1"/>
</dbReference>
<feature type="signal peptide" evidence="1">
    <location>
        <begin position="1"/>
        <end position="23"/>
    </location>
</feature>
<comment type="caution">
    <text evidence="2">The sequence shown here is derived from an EMBL/GenBank/DDBJ whole genome shotgun (WGS) entry which is preliminary data.</text>
</comment>
<evidence type="ECO:0000313" key="3">
    <source>
        <dbReference type="Proteomes" id="UP001431181"/>
    </source>
</evidence>
<dbReference type="PANTHER" id="PTHR30158:SF3">
    <property type="entry name" value="MULTIDRUG EFFLUX PUMP SUBUNIT ACRA-RELATED"/>
    <property type="match status" value="1"/>
</dbReference>
<gene>
    <name evidence="2" type="ORF">ONZ52_09375</name>
</gene>
<sequence length="93" mass="10193">MLSRFKYASSVLLVLLLAGCQEEAPKSAVAPSPPKVQVGIVTIEPQKIDLITELPGRTTSSLVAEIRPQVGGIVKKRFLKKVKMLRLEICFMS</sequence>
<keyword evidence="3" id="KW-1185">Reference proteome</keyword>
<dbReference type="Proteomes" id="UP001431181">
    <property type="component" value="Unassembled WGS sequence"/>
</dbReference>
<evidence type="ECO:0000256" key="1">
    <source>
        <dbReference type="SAM" id="SignalP"/>
    </source>
</evidence>
<evidence type="ECO:0000313" key="2">
    <source>
        <dbReference type="EMBL" id="MCW4629162.1"/>
    </source>
</evidence>
<dbReference type="SUPFAM" id="SSF111369">
    <property type="entry name" value="HlyD-like secretion proteins"/>
    <property type="match status" value="1"/>
</dbReference>
<dbReference type="EMBL" id="JAPEUL010000007">
    <property type="protein sequence ID" value="MCW4629162.1"/>
    <property type="molecule type" value="Genomic_DNA"/>
</dbReference>
<organism evidence="2 3">
    <name type="scientific">Marinomonas rhodophyticola</name>
    <dbReference type="NCBI Taxonomy" id="2992803"/>
    <lineage>
        <taxon>Bacteria</taxon>
        <taxon>Pseudomonadati</taxon>
        <taxon>Pseudomonadota</taxon>
        <taxon>Gammaproteobacteria</taxon>
        <taxon>Oceanospirillales</taxon>
        <taxon>Oceanospirillaceae</taxon>
        <taxon>Marinomonas</taxon>
    </lineage>
</organism>
<protein>
    <submittedName>
        <fullName evidence="2">Uncharacterized protein</fullName>
    </submittedName>
</protein>
<feature type="chain" id="PRO_5045327660" evidence="1">
    <location>
        <begin position="24"/>
        <end position="93"/>
    </location>
</feature>
<name>A0ABT3KGG6_9GAMM</name>
<accession>A0ABT3KGG6</accession>
<proteinExistence type="predicted"/>